<dbReference type="PANTHER" id="PTHR35010">
    <property type="entry name" value="BLL4672 PROTEIN-RELATED"/>
    <property type="match status" value="1"/>
</dbReference>
<proteinExistence type="predicted"/>
<evidence type="ECO:0000313" key="2">
    <source>
        <dbReference type="EMBL" id="TYT25198.1"/>
    </source>
</evidence>
<sequence>MNTPQAHLRSVGEQLRHWRQRRHLSQLDLAGLADISSRHLSFVETGRSLPSRAMLLRLSDRLEVPLRERNALFVAAGYAPVYSERRIDDPSLEQARKAIDLVLRGHEPYPALAVDRHWQLQAANRALAPLLTGVAPQLLAPPVNVLRLSLHPEGVAPRILNLGQWRAHLLHRLQQQIDATGDAVLLALHAELASYPAPAHDDAPDPDAVVVPMRIRSEVGELSFLSTTTVFGTPVAVTLSELAIESFFPADAATANLLRTGGFLRAMETDPPPDRDAR</sequence>
<organism evidence="2 3">
    <name type="scientific">Luteimonas viscosa</name>
    <dbReference type="NCBI Taxonomy" id="1132694"/>
    <lineage>
        <taxon>Bacteria</taxon>
        <taxon>Pseudomonadati</taxon>
        <taxon>Pseudomonadota</taxon>
        <taxon>Gammaproteobacteria</taxon>
        <taxon>Lysobacterales</taxon>
        <taxon>Lysobacteraceae</taxon>
        <taxon>Luteimonas</taxon>
    </lineage>
</organism>
<dbReference type="CDD" id="cd00093">
    <property type="entry name" value="HTH_XRE"/>
    <property type="match status" value="1"/>
</dbReference>
<dbReference type="OrthoDB" id="2959414at2"/>
<accession>A0A5D4XKH6</accession>
<dbReference type="AlphaFoldDB" id="A0A5D4XKH6"/>
<feature type="domain" description="HTH cro/C1-type" evidence="1">
    <location>
        <begin position="15"/>
        <end position="69"/>
    </location>
</feature>
<dbReference type="InterPro" id="IPR041413">
    <property type="entry name" value="MLTR_LBD"/>
</dbReference>
<dbReference type="InterPro" id="IPR001387">
    <property type="entry name" value="Cro/C1-type_HTH"/>
</dbReference>
<dbReference type="InterPro" id="IPR010982">
    <property type="entry name" value="Lambda_DNA-bd_dom_sf"/>
</dbReference>
<keyword evidence="3" id="KW-1185">Reference proteome</keyword>
<gene>
    <name evidence="2" type="ORF">FZO89_02310</name>
</gene>
<name>A0A5D4XKH6_9GAMM</name>
<dbReference type="SUPFAM" id="SSF47413">
    <property type="entry name" value="lambda repressor-like DNA-binding domains"/>
    <property type="match status" value="1"/>
</dbReference>
<dbReference type="Pfam" id="PF13560">
    <property type="entry name" value="HTH_31"/>
    <property type="match status" value="1"/>
</dbReference>
<dbReference type="PROSITE" id="PS50943">
    <property type="entry name" value="HTH_CROC1"/>
    <property type="match status" value="1"/>
</dbReference>
<dbReference type="EMBL" id="VTFT01000001">
    <property type="protein sequence ID" value="TYT25198.1"/>
    <property type="molecule type" value="Genomic_DNA"/>
</dbReference>
<dbReference type="Gene3D" id="3.30.450.180">
    <property type="match status" value="1"/>
</dbReference>
<dbReference type="Proteomes" id="UP000324973">
    <property type="component" value="Unassembled WGS sequence"/>
</dbReference>
<dbReference type="PANTHER" id="PTHR35010:SF4">
    <property type="entry name" value="BLL5781 PROTEIN"/>
    <property type="match status" value="1"/>
</dbReference>
<comment type="caution">
    <text evidence="2">The sequence shown here is derived from an EMBL/GenBank/DDBJ whole genome shotgun (WGS) entry which is preliminary data.</text>
</comment>
<dbReference type="SMART" id="SM00530">
    <property type="entry name" value="HTH_XRE"/>
    <property type="match status" value="1"/>
</dbReference>
<dbReference type="RefSeq" id="WP_149101747.1">
    <property type="nucleotide sequence ID" value="NZ_VTFT01000001.1"/>
</dbReference>
<reference evidence="2 3" key="1">
    <citation type="submission" date="2019-08" db="EMBL/GenBank/DDBJ databases">
        <title>Luteimonas viscosus sp. nov., isolated from soil of a sunflower field.</title>
        <authorList>
            <person name="Jianli Z."/>
            <person name="Ying Z."/>
        </authorList>
    </citation>
    <scope>NUCLEOTIDE SEQUENCE [LARGE SCALE GENOMIC DNA]</scope>
    <source>
        <strain evidence="2 3">XBU10</strain>
    </source>
</reference>
<dbReference type="GO" id="GO:0003677">
    <property type="term" value="F:DNA binding"/>
    <property type="evidence" value="ECO:0007669"/>
    <property type="project" value="InterPro"/>
</dbReference>
<evidence type="ECO:0000313" key="3">
    <source>
        <dbReference type="Proteomes" id="UP000324973"/>
    </source>
</evidence>
<dbReference type="Gene3D" id="1.10.260.40">
    <property type="entry name" value="lambda repressor-like DNA-binding domains"/>
    <property type="match status" value="1"/>
</dbReference>
<dbReference type="Pfam" id="PF17765">
    <property type="entry name" value="MLTR_LBD"/>
    <property type="match status" value="1"/>
</dbReference>
<evidence type="ECO:0000259" key="1">
    <source>
        <dbReference type="PROSITE" id="PS50943"/>
    </source>
</evidence>
<protein>
    <submittedName>
        <fullName evidence="2">Helix-turn-helix transcriptional regulator</fullName>
    </submittedName>
</protein>